<keyword evidence="1" id="KW-1133">Transmembrane helix</keyword>
<evidence type="ECO:0000256" key="1">
    <source>
        <dbReference type="SAM" id="Phobius"/>
    </source>
</evidence>
<dbReference type="SUPFAM" id="SSF52833">
    <property type="entry name" value="Thioredoxin-like"/>
    <property type="match status" value="1"/>
</dbReference>
<gene>
    <name evidence="2" type="ORF">UR61_C0012G0011</name>
</gene>
<evidence type="ECO:0000313" key="3">
    <source>
        <dbReference type="Proteomes" id="UP000033866"/>
    </source>
</evidence>
<evidence type="ECO:0000313" key="2">
    <source>
        <dbReference type="EMBL" id="KKP65759.1"/>
    </source>
</evidence>
<accession>A0A0G0B8Q2</accession>
<feature type="non-terminal residue" evidence="2">
    <location>
        <position position="359"/>
    </location>
</feature>
<feature type="transmembrane region" description="Helical" evidence="1">
    <location>
        <begin position="328"/>
        <end position="346"/>
    </location>
</feature>
<dbReference type="Gene3D" id="3.40.30.10">
    <property type="entry name" value="Glutaredoxin"/>
    <property type="match status" value="1"/>
</dbReference>
<reference evidence="2 3" key="1">
    <citation type="journal article" date="2015" name="Nature">
        <title>rRNA introns, odd ribosomes, and small enigmatic genomes across a large radiation of phyla.</title>
        <authorList>
            <person name="Brown C.T."/>
            <person name="Hug L.A."/>
            <person name="Thomas B.C."/>
            <person name="Sharon I."/>
            <person name="Castelle C.J."/>
            <person name="Singh A."/>
            <person name="Wilkins M.J."/>
            <person name="Williams K.H."/>
            <person name="Banfield J.F."/>
        </authorList>
    </citation>
    <scope>NUCLEOTIDE SEQUENCE [LARGE SCALE GENOMIC DNA]</scope>
</reference>
<comment type="caution">
    <text evidence="2">The sequence shown here is derived from an EMBL/GenBank/DDBJ whole genome shotgun (WGS) entry which is preliminary data.</text>
</comment>
<keyword evidence="1" id="KW-0812">Transmembrane</keyword>
<dbReference type="AlphaFoldDB" id="A0A0G0B8Q2"/>
<sequence>MKNFTKRFLLILLTLVIFFPVINVFAQDSTQEKKFAISFTGIGCPHCAKVSPKLQEKVKDESLILIEYEIYKNLGNAQTLTEYSENYNLSLGIPQLLFNKENNEVGDSPILDNLDSMINEAEEDSIALSNGKTILFEDLSLNDLKRYPKIYSKDKVAIREKLTTLTNEQNDMIKNFIYSLNVTEALKGLEGKETKVEKVETSSGVITYDHAVSINGWLLQWNGEETITGGGSTDGDTAKEEGSKLSIGKIITLGLADSVNPCALSILALVLISIVTYNPGSRKDVLLAGLSFIVAVLIMYLLYGFLIIKAFEVVESITTIREFLYGKLGINFILGVVAILLGVLGLKDFFAYKPGSVGT</sequence>
<organism evidence="2 3">
    <name type="scientific">candidate division WS6 bacterium GW2011_GWE1_34_7</name>
    <dbReference type="NCBI Taxonomy" id="1619093"/>
    <lineage>
        <taxon>Bacteria</taxon>
        <taxon>Candidatus Dojkabacteria</taxon>
    </lineage>
</organism>
<keyword evidence="1" id="KW-0472">Membrane</keyword>
<dbReference type="EMBL" id="LBPV01000012">
    <property type="protein sequence ID" value="KKP65759.1"/>
    <property type="molecule type" value="Genomic_DNA"/>
</dbReference>
<protein>
    <submittedName>
        <fullName evidence="2">Cytochrome c biogenesis protein</fullName>
    </submittedName>
</protein>
<dbReference type="Proteomes" id="UP000033866">
    <property type="component" value="Unassembled WGS sequence"/>
</dbReference>
<proteinExistence type="predicted"/>
<name>A0A0G0B8Q2_9BACT</name>
<feature type="transmembrane region" description="Helical" evidence="1">
    <location>
        <begin position="285"/>
        <end position="308"/>
    </location>
</feature>
<feature type="transmembrane region" description="Helical" evidence="1">
    <location>
        <begin position="258"/>
        <end position="278"/>
    </location>
</feature>
<dbReference type="InterPro" id="IPR036249">
    <property type="entry name" value="Thioredoxin-like_sf"/>
</dbReference>